<sequence length="179" mass="19717">MLASPEVHSAMDRSLAATSRRLSGVPVPVEVKEITHRYWGCHACNLKRKLPPHSPIREHYINCVIAGTAVFLGEVEVTAMLQMWGSGRVYGWPVTMDTQTDYPGDTKPVSEGPGRVVAARVARTGHTPPSRNRPAFAAVRIPYQTAVRIHAPEQCLKGRSPQRAPSETVKEICILIVFI</sequence>
<proteinExistence type="predicted"/>
<evidence type="ECO:0000313" key="2">
    <source>
        <dbReference type="Proteomes" id="UP001152622"/>
    </source>
</evidence>
<protein>
    <submittedName>
        <fullName evidence="1">Uncharacterized protein</fullName>
    </submittedName>
</protein>
<comment type="caution">
    <text evidence="1">The sequence shown here is derived from an EMBL/GenBank/DDBJ whole genome shotgun (WGS) entry which is preliminary data.</text>
</comment>
<reference evidence="1" key="1">
    <citation type="journal article" date="2023" name="Science">
        <title>Genome structures resolve the early diversification of teleost fishes.</title>
        <authorList>
            <person name="Parey E."/>
            <person name="Louis A."/>
            <person name="Montfort J."/>
            <person name="Bouchez O."/>
            <person name="Roques C."/>
            <person name="Iampietro C."/>
            <person name="Lluch J."/>
            <person name="Castinel A."/>
            <person name="Donnadieu C."/>
            <person name="Desvignes T."/>
            <person name="Floi Bucao C."/>
            <person name="Jouanno E."/>
            <person name="Wen M."/>
            <person name="Mejri S."/>
            <person name="Dirks R."/>
            <person name="Jansen H."/>
            <person name="Henkel C."/>
            <person name="Chen W.J."/>
            <person name="Zahm M."/>
            <person name="Cabau C."/>
            <person name="Klopp C."/>
            <person name="Thompson A.W."/>
            <person name="Robinson-Rechavi M."/>
            <person name="Braasch I."/>
            <person name="Lecointre G."/>
            <person name="Bobe J."/>
            <person name="Postlethwait J.H."/>
            <person name="Berthelot C."/>
            <person name="Roest Crollius H."/>
            <person name="Guiguen Y."/>
        </authorList>
    </citation>
    <scope>NUCLEOTIDE SEQUENCE</scope>
    <source>
        <strain evidence="1">WJC10195</strain>
    </source>
</reference>
<name>A0A9Q1F3S7_SYNKA</name>
<organism evidence="1 2">
    <name type="scientific">Synaphobranchus kaupii</name>
    <name type="common">Kaup's arrowtooth eel</name>
    <dbReference type="NCBI Taxonomy" id="118154"/>
    <lineage>
        <taxon>Eukaryota</taxon>
        <taxon>Metazoa</taxon>
        <taxon>Chordata</taxon>
        <taxon>Craniata</taxon>
        <taxon>Vertebrata</taxon>
        <taxon>Euteleostomi</taxon>
        <taxon>Actinopterygii</taxon>
        <taxon>Neopterygii</taxon>
        <taxon>Teleostei</taxon>
        <taxon>Anguilliformes</taxon>
        <taxon>Synaphobranchidae</taxon>
        <taxon>Synaphobranchus</taxon>
    </lineage>
</organism>
<keyword evidence="2" id="KW-1185">Reference proteome</keyword>
<dbReference type="EMBL" id="JAINUF010000009">
    <property type="protein sequence ID" value="KAJ8350487.1"/>
    <property type="molecule type" value="Genomic_DNA"/>
</dbReference>
<accession>A0A9Q1F3S7</accession>
<evidence type="ECO:0000313" key="1">
    <source>
        <dbReference type="EMBL" id="KAJ8350487.1"/>
    </source>
</evidence>
<dbReference type="Proteomes" id="UP001152622">
    <property type="component" value="Chromosome 9"/>
</dbReference>
<dbReference type="AlphaFoldDB" id="A0A9Q1F3S7"/>
<gene>
    <name evidence="1" type="ORF">SKAU_G00256170</name>
</gene>